<dbReference type="InterPro" id="IPR007318">
    <property type="entry name" value="Phopholipid_MeTrfase"/>
</dbReference>
<proteinExistence type="predicted"/>
<dbReference type="Pfam" id="PF04191">
    <property type="entry name" value="PEMT"/>
    <property type="match status" value="1"/>
</dbReference>
<keyword evidence="7" id="KW-1185">Reference proteome</keyword>
<protein>
    <submittedName>
        <fullName evidence="6">Isoprenylcysteine carboxylmethyltransferase family protein</fullName>
    </submittedName>
</protein>
<dbReference type="RefSeq" id="WP_217842884.1">
    <property type="nucleotide sequence ID" value="NZ_CP077076.1"/>
</dbReference>
<gene>
    <name evidence="6" type="ORF">KSS94_10375</name>
</gene>
<evidence type="ECO:0000256" key="5">
    <source>
        <dbReference type="SAM" id="Phobius"/>
    </source>
</evidence>
<evidence type="ECO:0000256" key="1">
    <source>
        <dbReference type="ARBA" id="ARBA00004127"/>
    </source>
</evidence>
<reference evidence="6" key="1">
    <citation type="journal article" date="2021" name="Microorganisms">
        <title>The Ever-Expanding Pseudomonas Genus: Description of 43 New Species and Partition of the Pseudomonas putida Group.</title>
        <authorList>
            <person name="Girard L."/>
            <person name="Lood C."/>
            <person name="Hofte M."/>
            <person name="Vandamme P."/>
            <person name="Rokni-Zadeh H."/>
            <person name="van Noort V."/>
            <person name="Lavigne R."/>
            <person name="De Mot R."/>
        </authorList>
    </citation>
    <scope>NUCLEOTIDE SEQUENCE</scope>
    <source>
        <strain evidence="6">COW40</strain>
    </source>
</reference>
<organism evidence="6 7">
    <name type="scientific">Pseudomonas fakonensis</name>
    <dbReference type="NCBI Taxonomy" id="2842355"/>
    <lineage>
        <taxon>Bacteria</taxon>
        <taxon>Pseudomonadati</taxon>
        <taxon>Pseudomonadota</taxon>
        <taxon>Gammaproteobacteria</taxon>
        <taxon>Pseudomonadales</taxon>
        <taxon>Pseudomonadaceae</taxon>
        <taxon>Pseudomonas</taxon>
    </lineage>
</organism>
<evidence type="ECO:0000256" key="4">
    <source>
        <dbReference type="ARBA" id="ARBA00023136"/>
    </source>
</evidence>
<accession>A0ABX8NC88</accession>
<keyword evidence="4 5" id="KW-0472">Membrane</keyword>
<comment type="subcellular location">
    <subcellularLocation>
        <location evidence="1">Endomembrane system</location>
        <topology evidence="1">Multi-pass membrane protein</topology>
    </subcellularLocation>
</comment>
<name>A0ABX8NC88_9PSED</name>
<feature type="transmembrane region" description="Helical" evidence="5">
    <location>
        <begin position="90"/>
        <end position="117"/>
    </location>
</feature>
<evidence type="ECO:0000256" key="2">
    <source>
        <dbReference type="ARBA" id="ARBA00022692"/>
    </source>
</evidence>
<feature type="transmembrane region" description="Helical" evidence="5">
    <location>
        <begin position="38"/>
        <end position="58"/>
    </location>
</feature>
<evidence type="ECO:0000313" key="6">
    <source>
        <dbReference type="EMBL" id="QXH53485.1"/>
    </source>
</evidence>
<dbReference type="Proteomes" id="UP001046350">
    <property type="component" value="Chromosome"/>
</dbReference>
<keyword evidence="2 5" id="KW-0812">Transmembrane</keyword>
<evidence type="ECO:0000256" key="3">
    <source>
        <dbReference type="ARBA" id="ARBA00022989"/>
    </source>
</evidence>
<dbReference type="EMBL" id="CP077076">
    <property type="protein sequence ID" value="QXH53485.1"/>
    <property type="molecule type" value="Genomic_DNA"/>
</dbReference>
<sequence>MDNRIPPPLVATLFGLLAWLAAGHLPGALELTLEWRLGLALVVLLAGAAVSLGGVLCFRRARTTVNPLKPQAATALVRPGVYRYTRNPMYLGFAMALTAWSIFLAWPPALLGFVAYMNRFQIGPQERALAVMLFT</sequence>
<evidence type="ECO:0000313" key="7">
    <source>
        <dbReference type="Proteomes" id="UP001046350"/>
    </source>
</evidence>
<keyword evidence="3 5" id="KW-1133">Transmembrane helix</keyword>